<evidence type="ECO:0000313" key="2">
    <source>
        <dbReference type="Proteomes" id="UP000275078"/>
    </source>
</evidence>
<name>A0A3N4IJ68_ASCIM</name>
<organism evidence="1 2">
    <name type="scientific">Ascobolus immersus RN42</name>
    <dbReference type="NCBI Taxonomy" id="1160509"/>
    <lineage>
        <taxon>Eukaryota</taxon>
        <taxon>Fungi</taxon>
        <taxon>Dikarya</taxon>
        <taxon>Ascomycota</taxon>
        <taxon>Pezizomycotina</taxon>
        <taxon>Pezizomycetes</taxon>
        <taxon>Pezizales</taxon>
        <taxon>Ascobolaceae</taxon>
        <taxon>Ascobolus</taxon>
    </lineage>
</organism>
<protein>
    <submittedName>
        <fullName evidence="1">Uncharacterized protein</fullName>
    </submittedName>
</protein>
<evidence type="ECO:0000313" key="1">
    <source>
        <dbReference type="EMBL" id="RPA84211.1"/>
    </source>
</evidence>
<gene>
    <name evidence="1" type="ORF">BJ508DRAFT_359901</name>
</gene>
<proteinExistence type="predicted"/>
<dbReference type="Proteomes" id="UP000275078">
    <property type="component" value="Unassembled WGS sequence"/>
</dbReference>
<accession>A0A3N4IJ68</accession>
<dbReference type="AlphaFoldDB" id="A0A3N4IJ68"/>
<sequence length="203" mass="22771">MTTFLTLPLDLHYHIAAYLLPLPSPHLHNPLLISTPFPPTDETFASPDLHMHYALTSLLPTHGTSKPLLKLLFILGSPLTFTKPPAQKPTNSGGAAGWEGQGAEGWWVGRVEELLFFSRDDCEDEGVWNTRGRGEMLAALVEREVGRMGGRHAGEYEKAIVKAYNGIIGRHRRQPCRLARRRFAAVARKRTERLVVRLLCEEE</sequence>
<reference evidence="1 2" key="1">
    <citation type="journal article" date="2018" name="Nat. Ecol. Evol.">
        <title>Pezizomycetes genomes reveal the molecular basis of ectomycorrhizal truffle lifestyle.</title>
        <authorList>
            <person name="Murat C."/>
            <person name="Payen T."/>
            <person name="Noel B."/>
            <person name="Kuo A."/>
            <person name="Morin E."/>
            <person name="Chen J."/>
            <person name="Kohler A."/>
            <person name="Krizsan K."/>
            <person name="Balestrini R."/>
            <person name="Da Silva C."/>
            <person name="Montanini B."/>
            <person name="Hainaut M."/>
            <person name="Levati E."/>
            <person name="Barry K.W."/>
            <person name="Belfiori B."/>
            <person name="Cichocki N."/>
            <person name="Clum A."/>
            <person name="Dockter R.B."/>
            <person name="Fauchery L."/>
            <person name="Guy J."/>
            <person name="Iotti M."/>
            <person name="Le Tacon F."/>
            <person name="Lindquist E.A."/>
            <person name="Lipzen A."/>
            <person name="Malagnac F."/>
            <person name="Mello A."/>
            <person name="Molinier V."/>
            <person name="Miyauchi S."/>
            <person name="Poulain J."/>
            <person name="Riccioni C."/>
            <person name="Rubini A."/>
            <person name="Sitrit Y."/>
            <person name="Splivallo R."/>
            <person name="Traeger S."/>
            <person name="Wang M."/>
            <person name="Zifcakova L."/>
            <person name="Wipf D."/>
            <person name="Zambonelli A."/>
            <person name="Paolocci F."/>
            <person name="Nowrousian M."/>
            <person name="Ottonello S."/>
            <person name="Baldrian P."/>
            <person name="Spatafora J.W."/>
            <person name="Henrissat B."/>
            <person name="Nagy L.G."/>
            <person name="Aury J.M."/>
            <person name="Wincker P."/>
            <person name="Grigoriev I.V."/>
            <person name="Bonfante P."/>
            <person name="Martin F.M."/>
        </authorList>
    </citation>
    <scope>NUCLEOTIDE SEQUENCE [LARGE SCALE GENOMIC DNA]</scope>
    <source>
        <strain evidence="1 2">RN42</strain>
    </source>
</reference>
<dbReference type="EMBL" id="ML119660">
    <property type="protein sequence ID" value="RPA84211.1"/>
    <property type="molecule type" value="Genomic_DNA"/>
</dbReference>
<keyword evidence="2" id="KW-1185">Reference proteome</keyword>